<keyword evidence="2" id="KW-1185">Reference proteome</keyword>
<gene>
    <name evidence="1" type="ORF">D8779_04765</name>
</gene>
<evidence type="ECO:0000313" key="1">
    <source>
        <dbReference type="EMBL" id="TIH10006.1"/>
    </source>
</evidence>
<dbReference type="AlphaFoldDB" id="A0A4T2A4K7"/>
<sequence length="129" mass="14472">MNATPQFVYPTFGADIDQHEAVLSIASELAHSALCASDRQFEIQAFTDSTQCYTRPSITTCTIDPNWDGPHRYHFRIKHAVLLNGLSEYEKAVRLTLTRFSVPLLLPVVICSAVLSELLSENHHRFPAT</sequence>
<organism evidence="1 2">
    <name type="scientific">Pseudomonas leptonychotis</name>
    <dbReference type="NCBI Taxonomy" id="2448482"/>
    <lineage>
        <taxon>Bacteria</taxon>
        <taxon>Pseudomonadati</taxon>
        <taxon>Pseudomonadota</taxon>
        <taxon>Gammaproteobacteria</taxon>
        <taxon>Pseudomonadales</taxon>
        <taxon>Pseudomonadaceae</taxon>
        <taxon>Pseudomonas</taxon>
    </lineage>
</organism>
<protein>
    <submittedName>
        <fullName evidence="1">Uncharacterized protein</fullName>
    </submittedName>
</protein>
<accession>A0A4T2A4K7</accession>
<comment type="caution">
    <text evidence="1">The sequence shown here is derived from an EMBL/GenBank/DDBJ whole genome shotgun (WGS) entry which is preliminary data.</text>
</comment>
<dbReference type="Proteomes" id="UP000307541">
    <property type="component" value="Unassembled WGS sequence"/>
</dbReference>
<proteinExistence type="predicted"/>
<dbReference type="EMBL" id="RFLV01000001">
    <property type="protein sequence ID" value="TIH10006.1"/>
    <property type="molecule type" value="Genomic_DNA"/>
</dbReference>
<name>A0A4T2A4K7_9PSED</name>
<evidence type="ECO:0000313" key="2">
    <source>
        <dbReference type="Proteomes" id="UP000307541"/>
    </source>
</evidence>
<reference evidence="1 2" key="1">
    <citation type="submission" date="2018-10" db="EMBL/GenBank/DDBJ databases">
        <title>Pseudomonas leptonychotis sp. nov., isolated from Weddell seals in Antarctica.</title>
        <authorList>
            <person name="Novakova D."/>
            <person name="Svec P."/>
            <person name="Kralova S."/>
            <person name="Kristofova L."/>
            <person name="Zeman M."/>
            <person name="Pantucek R."/>
            <person name="Maslanova I."/>
            <person name="Sedlacek I."/>
        </authorList>
    </citation>
    <scope>NUCLEOTIDE SEQUENCE [LARGE SCALE GENOMIC DNA]</scope>
    <source>
        <strain evidence="1 2">CCM 8849</strain>
    </source>
</reference>